<comment type="caution">
    <text evidence="1">The sequence shown here is derived from an EMBL/GenBank/DDBJ whole genome shotgun (WGS) entry which is preliminary data.</text>
</comment>
<dbReference type="VEuPathDB" id="FungiDB:RhiirA1_454505"/>
<accession>A0A2I1H3K4</accession>
<dbReference type="AlphaFoldDB" id="A0A2I1H3K4"/>
<reference evidence="1 2" key="1">
    <citation type="submission" date="2015-10" db="EMBL/GenBank/DDBJ databases">
        <title>Genome analyses suggest a sexual origin of heterokaryosis in a supposedly ancient asexual fungus.</title>
        <authorList>
            <person name="Ropars J."/>
            <person name="Sedzielewska K."/>
            <person name="Noel J."/>
            <person name="Charron P."/>
            <person name="Farinelli L."/>
            <person name="Marton T."/>
            <person name="Kruger M."/>
            <person name="Pelin A."/>
            <person name="Brachmann A."/>
            <person name="Corradi N."/>
        </authorList>
    </citation>
    <scope>NUCLEOTIDE SEQUENCE [LARGE SCALE GENOMIC DNA]</scope>
    <source>
        <strain evidence="1 2">A4</strain>
    </source>
</reference>
<organism evidence="1 2">
    <name type="scientific">Rhizophagus irregularis</name>
    <dbReference type="NCBI Taxonomy" id="588596"/>
    <lineage>
        <taxon>Eukaryota</taxon>
        <taxon>Fungi</taxon>
        <taxon>Fungi incertae sedis</taxon>
        <taxon>Mucoromycota</taxon>
        <taxon>Glomeromycotina</taxon>
        <taxon>Glomeromycetes</taxon>
        <taxon>Glomerales</taxon>
        <taxon>Glomeraceae</taxon>
        <taxon>Rhizophagus</taxon>
    </lineage>
</organism>
<evidence type="ECO:0000313" key="1">
    <source>
        <dbReference type="EMBL" id="PKY53462.1"/>
    </source>
</evidence>
<sequence>MSRNRKVCQNCRSKVINTPSPPPQNVFKDYSQVKQIISKRIGVTYTKKVLRHNGSVSSRIGYNALKEIFVNHSFNKEHFLELRTKKEALFDPKNNTVTEQSNNLNQEILEKKIAITKPEFHRGLNNVRDLDVLRIYSNGVKKKKRGYGVTYIYVDTQCSARARKIAKGLWH</sequence>
<dbReference type="Proteomes" id="UP000234323">
    <property type="component" value="Unassembled WGS sequence"/>
</dbReference>
<keyword evidence="2" id="KW-1185">Reference proteome</keyword>
<dbReference type="EMBL" id="LLXI01001392">
    <property type="protein sequence ID" value="PKY53462.1"/>
    <property type="molecule type" value="Genomic_DNA"/>
</dbReference>
<evidence type="ECO:0000313" key="2">
    <source>
        <dbReference type="Proteomes" id="UP000234323"/>
    </source>
</evidence>
<gene>
    <name evidence="1" type="ORF">RhiirA4_471680</name>
</gene>
<proteinExistence type="predicted"/>
<protein>
    <submittedName>
        <fullName evidence="1">Uncharacterized protein</fullName>
    </submittedName>
</protein>
<name>A0A2I1H3K4_9GLOM</name>